<dbReference type="AlphaFoldDB" id="A0ABD3NVV3"/>
<evidence type="ECO:0000259" key="3">
    <source>
        <dbReference type="Pfam" id="PF08718"/>
    </source>
</evidence>
<keyword evidence="5" id="KW-1185">Reference proteome</keyword>
<feature type="transmembrane region" description="Helical" evidence="2">
    <location>
        <begin position="96"/>
        <end position="117"/>
    </location>
</feature>
<feature type="region of interest" description="Disordered" evidence="1">
    <location>
        <begin position="154"/>
        <end position="176"/>
    </location>
</feature>
<evidence type="ECO:0000256" key="1">
    <source>
        <dbReference type="SAM" id="MobiDB-lite"/>
    </source>
</evidence>
<evidence type="ECO:0000256" key="2">
    <source>
        <dbReference type="SAM" id="Phobius"/>
    </source>
</evidence>
<feature type="domain" description="Glycolipid transfer protein" evidence="3">
    <location>
        <begin position="418"/>
        <end position="553"/>
    </location>
</feature>
<reference evidence="4 5" key="1">
    <citation type="journal article" date="2020" name="G3 (Bethesda)">
        <title>Improved Reference Genome for Cyclotella cryptica CCMP332, a Model for Cell Wall Morphogenesis, Salinity Adaptation, and Lipid Production in Diatoms (Bacillariophyta).</title>
        <authorList>
            <person name="Roberts W.R."/>
            <person name="Downey K.M."/>
            <person name="Ruck E.C."/>
            <person name="Traller J.C."/>
            <person name="Alverson A.J."/>
        </authorList>
    </citation>
    <scope>NUCLEOTIDE SEQUENCE [LARGE SCALE GENOMIC DNA]</scope>
    <source>
        <strain evidence="4 5">CCMP332</strain>
    </source>
</reference>
<organism evidence="4 5">
    <name type="scientific">Cyclotella cryptica</name>
    <dbReference type="NCBI Taxonomy" id="29204"/>
    <lineage>
        <taxon>Eukaryota</taxon>
        <taxon>Sar</taxon>
        <taxon>Stramenopiles</taxon>
        <taxon>Ochrophyta</taxon>
        <taxon>Bacillariophyta</taxon>
        <taxon>Coscinodiscophyceae</taxon>
        <taxon>Thalassiosirophycidae</taxon>
        <taxon>Stephanodiscales</taxon>
        <taxon>Stephanodiscaceae</taxon>
        <taxon>Cyclotella</taxon>
    </lineage>
</organism>
<dbReference type="Proteomes" id="UP001516023">
    <property type="component" value="Unassembled WGS sequence"/>
</dbReference>
<dbReference type="InterPro" id="IPR014830">
    <property type="entry name" value="Glycolipid_transfer_prot_dom"/>
</dbReference>
<keyword evidence="2" id="KW-1133">Transmembrane helix</keyword>
<gene>
    <name evidence="4" type="ORF">HJC23_003394</name>
</gene>
<dbReference type="InterPro" id="IPR036497">
    <property type="entry name" value="GLTP_sf"/>
</dbReference>
<protein>
    <recommendedName>
        <fullName evidence="3">Glycolipid transfer protein domain-containing protein</fullName>
    </recommendedName>
</protein>
<sequence length="612" mass="67165">MTSTKQKSAQIRKVRSLGSVSVVLRTSVTPNRHCAPFHLGKNDSTSSCSNFTLASYNGRPYPSLSSLSEFSGEHTFYDGPATSFTLSKLKLFQGSVLMLAIMALVNFVVGSVIVAFISSTSSSNSDMLASEFDVYGLLSTEVILPLSLLMKVQGGRRNSRQRQQRRKKRSHGSSRKVLGSAAIASLIDLVGPILPFAGGIDLRRLHPLEVYEWIRSFITRGRASPFLASSFPRGGSSDSGVFSSLNSTEKSVYSSSYEASTKSNSRTGYSLRIDKNRPLILGASEPFISIEDISELNLEQIAHAFQLSRNHDLESFPNTTGIESPPEQMNNFVQAIREAAAISRGDGVHPAQPAAPSFQIEEESMSKDHIESELPMSGDIDASLFCAALRVFAEWRMLRTVPDGYKSYAVGMALGLKDVVQNIARVEVVMRQWIEMKSVELAANKIPSADTTLRGPTVRQLLEYERDSNIHPNLPRLNGGAAIGLLWSLRQLLYQSAVFQNILETPSKYPDSKTAVGAAYSQVYDKYHGWAVQKIFNYSFRSAPEAALIFNMMDATKLREVTDEAKQGIAVKDCGNSIDADDCGKKELNNCPIQLALSNANLLKNLRSGIFL</sequence>
<feature type="transmembrane region" description="Helical" evidence="2">
    <location>
        <begin position="137"/>
        <end position="156"/>
    </location>
</feature>
<dbReference type="Gene3D" id="1.10.3520.10">
    <property type="entry name" value="Glycolipid transfer protein"/>
    <property type="match status" value="1"/>
</dbReference>
<feature type="transmembrane region" description="Helical" evidence="2">
    <location>
        <begin position="177"/>
        <end position="197"/>
    </location>
</feature>
<dbReference type="Pfam" id="PF08718">
    <property type="entry name" value="GLTP"/>
    <property type="match status" value="1"/>
</dbReference>
<dbReference type="EMBL" id="JABMIG020000406">
    <property type="protein sequence ID" value="KAL3779076.1"/>
    <property type="molecule type" value="Genomic_DNA"/>
</dbReference>
<name>A0ABD3NVV3_9STRA</name>
<keyword evidence="2" id="KW-0472">Membrane</keyword>
<proteinExistence type="predicted"/>
<evidence type="ECO:0000313" key="5">
    <source>
        <dbReference type="Proteomes" id="UP001516023"/>
    </source>
</evidence>
<comment type="caution">
    <text evidence="4">The sequence shown here is derived from an EMBL/GenBank/DDBJ whole genome shotgun (WGS) entry which is preliminary data.</text>
</comment>
<feature type="compositionally biased region" description="Basic residues" evidence="1">
    <location>
        <begin position="157"/>
        <end position="174"/>
    </location>
</feature>
<evidence type="ECO:0000313" key="4">
    <source>
        <dbReference type="EMBL" id="KAL3779076.1"/>
    </source>
</evidence>
<keyword evidence="2" id="KW-0812">Transmembrane</keyword>
<accession>A0ABD3NVV3</accession>
<dbReference type="SUPFAM" id="SSF110004">
    <property type="entry name" value="Glycolipid transfer protein, GLTP"/>
    <property type="match status" value="1"/>
</dbReference>